<comment type="caution">
    <text evidence="2">The sequence shown here is derived from an EMBL/GenBank/DDBJ whole genome shotgun (WGS) entry which is preliminary data.</text>
</comment>
<proteinExistence type="predicted"/>
<gene>
    <name evidence="2" type="ORF">EG028_20475</name>
</gene>
<keyword evidence="1" id="KW-0812">Transmembrane</keyword>
<dbReference type="AlphaFoldDB" id="A0A3N4MCA1"/>
<name>A0A3N4MCA1_9BACT</name>
<evidence type="ECO:0000256" key="1">
    <source>
        <dbReference type="SAM" id="Phobius"/>
    </source>
</evidence>
<dbReference type="EMBL" id="RMBX01000011">
    <property type="protein sequence ID" value="RPD39496.1"/>
    <property type="molecule type" value="Genomic_DNA"/>
</dbReference>
<protein>
    <submittedName>
        <fullName evidence="2">Uncharacterized protein</fullName>
    </submittedName>
</protein>
<dbReference type="OrthoDB" id="794846at2"/>
<reference evidence="3" key="1">
    <citation type="submission" date="2018-11" db="EMBL/GenBank/DDBJ databases">
        <title>Chitinophaga lutea sp.nov., isolate from arsenic contaminated soil.</title>
        <authorList>
            <person name="Zong Y."/>
        </authorList>
    </citation>
    <scope>NUCLEOTIDE SEQUENCE [LARGE SCALE GENOMIC DNA]</scope>
    <source>
        <strain evidence="3">YLT18</strain>
    </source>
</reference>
<keyword evidence="1" id="KW-1133">Transmembrane helix</keyword>
<evidence type="ECO:0000313" key="3">
    <source>
        <dbReference type="Proteomes" id="UP000279089"/>
    </source>
</evidence>
<feature type="transmembrane region" description="Helical" evidence="1">
    <location>
        <begin position="69"/>
        <end position="96"/>
    </location>
</feature>
<keyword evidence="1" id="KW-0472">Membrane</keyword>
<evidence type="ECO:0000313" key="2">
    <source>
        <dbReference type="EMBL" id="RPD39496.1"/>
    </source>
</evidence>
<accession>A0A3N4MCA1</accession>
<feature type="transmembrane region" description="Helical" evidence="1">
    <location>
        <begin position="108"/>
        <end position="129"/>
    </location>
</feature>
<sequence>MTSHILKYSLILLAGFLLHWWIFNFSSLSIPENIPATPIKVYGLSKLAWIITILIFFQKGLLKAKPERGILTLTLLGTYVYFIADVIFKVFMISIVMSAETTGEDIYFYLYNSIVMILFATILSFFVAFQLKTKRTLLLSVLIVAF</sequence>
<keyword evidence="3" id="KW-1185">Reference proteome</keyword>
<dbReference type="Proteomes" id="UP000279089">
    <property type="component" value="Unassembled WGS sequence"/>
</dbReference>
<feature type="transmembrane region" description="Helical" evidence="1">
    <location>
        <begin position="39"/>
        <end position="57"/>
    </location>
</feature>
<organism evidence="2 3">
    <name type="scientific">Chitinophaga barathri</name>
    <dbReference type="NCBI Taxonomy" id="1647451"/>
    <lineage>
        <taxon>Bacteria</taxon>
        <taxon>Pseudomonadati</taxon>
        <taxon>Bacteroidota</taxon>
        <taxon>Chitinophagia</taxon>
        <taxon>Chitinophagales</taxon>
        <taxon>Chitinophagaceae</taxon>
        <taxon>Chitinophaga</taxon>
    </lineage>
</organism>